<dbReference type="RefSeq" id="WP_258854884.1">
    <property type="nucleotide sequence ID" value="NZ_JANUGV010000001.1"/>
</dbReference>
<keyword evidence="1 6" id="KW-0645">Protease</keyword>
<reference evidence="10 11" key="1">
    <citation type="submission" date="2022-08" db="EMBL/GenBank/DDBJ databases">
        <title>Reclassification of Massilia species as members of the genera Telluria, Duganella, Pseudoduganella, Mokoshia gen. nov. and Zemynaea gen. nov. using orthogonal and non-orthogonal genome-based approaches.</title>
        <authorList>
            <person name="Bowman J.P."/>
        </authorList>
    </citation>
    <scope>NUCLEOTIDE SEQUENCE [LARGE SCALE GENOMIC DNA]</scope>
    <source>
        <strain evidence="10 11">JCM 31607</strain>
    </source>
</reference>
<comment type="cofactor">
    <cofactor evidence="6">
        <name>Zn(2+)</name>
        <dbReference type="ChEBI" id="CHEBI:29105"/>
    </cofactor>
    <text evidence="6">Binds 1 zinc ion per subunit.</text>
</comment>
<keyword evidence="2" id="KW-0479">Metal-binding</keyword>
<dbReference type="InterPro" id="IPR055518">
    <property type="entry name" value="DUF7092"/>
</dbReference>
<evidence type="ECO:0000259" key="8">
    <source>
        <dbReference type="Pfam" id="PF01435"/>
    </source>
</evidence>
<dbReference type="PANTHER" id="PTHR22726:SF1">
    <property type="entry name" value="METALLOENDOPEPTIDASE OMA1, MITOCHONDRIAL"/>
    <property type="match status" value="1"/>
</dbReference>
<keyword evidence="7" id="KW-0472">Membrane</keyword>
<dbReference type="InterPro" id="IPR001915">
    <property type="entry name" value="Peptidase_M48"/>
</dbReference>
<keyword evidence="11" id="KW-1185">Reference proteome</keyword>
<comment type="similarity">
    <text evidence="6">Belongs to the peptidase M48 family.</text>
</comment>
<keyword evidence="7" id="KW-1133">Transmembrane helix</keyword>
<dbReference type="Pfam" id="PF23368">
    <property type="entry name" value="DUF7092"/>
    <property type="match status" value="1"/>
</dbReference>
<evidence type="ECO:0000256" key="6">
    <source>
        <dbReference type="RuleBase" id="RU003983"/>
    </source>
</evidence>
<evidence type="ECO:0000256" key="7">
    <source>
        <dbReference type="SAM" id="Phobius"/>
    </source>
</evidence>
<evidence type="ECO:0000256" key="3">
    <source>
        <dbReference type="ARBA" id="ARBA00022801"/>
    </source>
</evidence>
<keyword evidence="7" id="KW-0812">Transmembrane</keyword>
<organism evidence="10 11">
    <name type="scientific">Massilia solisilvae</name>
    <dbReference type="NCBI Taxonomy" id="1811225"/>
    <lineage>
        <taxon>Bacteria</taxon>
        <taxon>Pseudomonadati</taxon>
        <taxon>Pseudomonadota</taxon>
        <taxon>Betaproteobacteria</taxon>
        <taxon>Burkholderiales</taxon>
        <taxon>Oxalobacteraceae</taxon>
        <taxon>Telluria group</taxon>
        <taxon>Massilia</taxon>
    </lineage>
</organism>
<gene>
    <name evidence="10" type="ORF">NX773_02930</name>
</gene>
<evidence type="ECO:0000256" key="1">
    <source>
        <dbReference type="ARBA" id="ARBA00022670"/>
    </source>
</evidence>
<dbReference type="PANTHER" id="PTHR22726">
    <property type="entry name" value="METALLOENDOPEPTIDASE OMA1"/>
    <property type="match status" value="1"/>
</dbReference>
<feature type="domain" description="Peptidase M48" evidence="8">
    <location>
        <begin position="161"/>
        <end position="346"/>
    </location>
</feature>
<evidence type="ECO:0000313" key="11">
    <source>
        <dbReference type="Proteomes" id="UP001205861"/>
    </source>
</evidence>
<keyword evidence="5 6" id="KW-0482">Metalloprotease</keyword>
<evidence type="ECO:0000313" key="10">
    <source>
        <dbReference type="EMBL" id="MCS0607119.1"/>
    </source>
</evidence>
<evidence type="ECO:0000256" key="2">
    <source>
        <dbReference type="ARBA" id="ARBA00022723"/>
    </source>
</evidence>
<evidence type="ECO:0000259" key="9">
    <source>
        <dbReference type="Pfam" id="PF23368"/>
    </source>
</evidence>
<accession>A0ABT2BF18</accession>
<feature type="domain" description="DUF7092" evidence="9">
    <location>
        <begin position="1"/>
        <end position="69"/>
    </location>
</feature>
<dbReference type="InterPro" id="IPR051156">
    <property type="entry name" value="Mito/Outer_Membr_Metalloprot"/>
</dbReference>
<feature type="transmembrane region" description="Helical" evidence="7">
    <location>
        <begin position="93"/>
        <end position="113"/>
    </location>
</feature>
<dbReference type="Proteomes" id="UP001205861">
    <property type="component" value="Unassembled WGS sequence"/>
</dbReference>
<dbReference type="Gene3D" id="3.30.2010.10">
    <property type="entry name" value="Metalloproteases ('zincins'), catalytic domain"/>
    <property type="match status" value="1"/>
</dbReference>
<dbReference type="CDD" id="cd07332">
    <property type="entry name" value="M48C_Oma1_like"/>
    <property type="match status" value="1"/>
</dbReference>
<keyword evidence="4 6" id="KW-0862">Zinc</keyword>
<keyword evidence="3 6" id="KW-0378">Hydrolase</keyword>
<name>A0ABT2BF18_9BURK</name>
<dbReference type="EMBL" id="JANUGV010000001">
    <property type="protein sequence ID" value="MCS0607119.1"/>
    <property type="molecule type" value="Genomic_DNA"/>
</dbReference>
<comment type="caution">
    <text evidence="10">The sequence shown here is derived from an EMBL/GenBank/DDBJ whole genome shotgun (WGS) entry which is preliminary data.</text>
</comment>
<evidence type="ECO:0000256" key="5">
    <source>
        <dbReference type="ARBA" id="ARBA00023049"/>
    </source>
</evidence>
<evidence type="ECO:0000256" key="4">
    <source>
        <dbReference type="ARBA" id="ARBA00022833"/>
    </source>
</evidence>
<dbReference type="Pfam" id="PF01435">
    <property type="entry name" value="Peptidase_M48"/>
    <property type="match status" value="1"/>
</dbReference>
<proteinExistence type="inferred from homology"/>
<protein>
    <submittedName>
        <fullName evidence="10">M48 family metallopeptidase</fullName>
    </submittedName>
</protein>
<sequence>MTSAIYFDGQSARMHRVELETSAGTVVVAGPGIARIYPSGQARLAEPFAGAPAVVYFSDGARCEVTGAAHAELAGALGYRATPVVRWQARWPAALAALVLLLLVLAATLLWGLPAATEMIAARLPASVDASMGKSVLASLERQQILTQSRFSDQRLAAIDNVMARVMPPHPRVPIRLLVRSSRALGANALALPDGTIVLTDDMVKLILGKRADFGSGETAQLAGVLAHEIGHIEQRHSARTLARTSLTAALSAALFGDFSAAVAGVPAVLMKTSYSRAMETEADLYAIKALHAQGMPTEPLADLFYELENTPRARATRSMPRWLSKSLEYTASHPSSAERIERLLSAQGR</sequence>